<dbReference type="AlphaFoldDB" id="A0A9W7GB59"/>
<dbReference type="InterPro" id="IPR036691">
    <property type="entry name" value="Endo/exonu/phosph_ase_sf"/>
</dbReference>
<comment type="similarity">
    <text evidence="1">Belongs to the neutral sphingomyelinase family.</text>
</comment>
<proteinExistence type="inferred from homology"/>
<name>A0A9W7GB59_9STRA</name>
<sequence>MSHVVQYLATPKNTREELLSRGPKGSPTNPLIITIYIIGGLVAVLPVLVIGITVIILQLIIKCWSNNSTEIITNTIVDHTASNKATLTLPKDNATFTVMTYNIAGLSPHINVNQPNRRLQEYCNRLLSTPPTLLPTVICFQESFHPYVSQVIIKETLSTIYPFQVLSPIPQKYAVPGFEAALEMDSGLLVCSRLPLTFAVSRPYGVSVGADNQANKGCCLVGVTTGRKEGEEIIVATSHLQSDETNDPLWWGVAGDRGKKARKVKELQFGIMAEFIKDTVERRRKEGCTIVGVIACGDFNVPGEILTLLKNDSSSPPSPSNSTMVTVSENGEHKDMMGTLNKDGIWKDAYRVIHPVIMGEVYNVDEVGITIGGERNIDCNPLELSRLDYVLYKGDIEPKDGRVLHNEWTELGEEDFDGDGKLKEGRDTMVEGRPERRGKCFSDHNGVVVDFRIL</sequence>
<evidence type="ECO:0000256" key="2">
    <source>
        <dbReference type="SAM" id="Phobius"/>
    </source>
</evidence>
<organism evidence="4 5">
    <name type="scientific">Triparma columacea</name>
    <dbReference type="NCBI Taxonomy" id="722753"/>
    <lineage>
        <taxon>Eukaryota</taxon>
        <taxon>Sar</taxon>
        <taxon>Stramenopiles</taxon>
        <taxon>Ochrophyta</taxon>
        <taxon>Bolidophyceae</taxon>
        <taxon>Parmales</taxon>
        <taxon>Triparmaceae</taxon>
        <taxon>Triparma</taxon>
    </lineage>
</organism>
<dbReference type="GO" id="GO:0005737">
    <property type="term" value="C:cytoplasm"/>
    <property type="evidence" value="ECO:0007669"/>
    <property type="project" value="TreeGrafter"/>
</dbReference>
<dbReference type="GO" id="GO:0004767">
    <property type="term" value="F:sphingomyelin phosphodiesterase activity"/>
    <property type="evidence" value="ECO:0007669"/>
    <property type="project" value="InterPro"/>
</dbReference>
<dbReference type="InterPro" id="IPR005135">
    <property type="entry name" value="Endo/exonuclease/phosphatase"/>
</dbReference>
<comment type="caution">
    <text evidence="4">The sequence shown here is derived from an EMBL/GenBank/DDBJ whole genome shotgun (WGS) entry which is preliminary data.</text>
</comment>
<feature type="transmembrane region" description="Helical" evidence="2">
    <location>
        <begin position="31"/>
        <end position="61"/>
    </location>
</feature>
<dbReference type="OrthoDB" id="40902at2759"/>
<gene>
    <name evidence="4" type="ORF">TrCOL_g10025</name>
</gene>
<protein>
    <recommendedName>
        <fullName evidence="3">Endonuclease/exonuclease/phosphatase domain-containing protein</fullName>
    </recommendedName>
</protein>
<keyword evidence="2" id="KW-0812">Transmembrane</keyword>
<dbReference type="InterPro" id="IPR038772">
    <property type="entry name" value="Sph/SMPD2-like"/>
</dbReference>
<dbReference type="EMBL" id="BRYA01000133">
    <property type="protein sequence ID" value="GMI40656.1"/>
    <property type="molecule type" value="Genomic_DNA"/>
</dbReference>
<evidence type="ECO:0000259" key="3">
    <source>
        <dbReference type="Pfam" id="PF03372"/>
    </source>
</evidence>
<keyword evidence="2" id="KW-0472">Membrane</keyword>
<keyword evidence="2" id="KW-1133">Transmembrane helix</keyword>
<evidence type="ECO:0000313" key="4">
    <source>
        <dbReference type="EMBL" id="GMI40656.1"/>
    </source>
</evidence>
<dbReference type="SUPFAM" id="SSF56219">
    <property type="entry name" value="DNase I-like"/>
    <property type="match status" value="1"/>
</dbReference>
<reference evidence="5" key="1">
    <citation type="journal article" date="2023" name="Commun. Biol.">
        <title>Genome analysis of Parmales, the sister group of diatoms, reveals the evolutionary specialization of diatoms from phago-mixotrophs to photoautotrophs.</title>
        <authorList>
            <person name="Ban H."/>
            <person name="Sato S."/>
            <person name="Yoshikawa S."/>
            <person name="Yamada K."/>
            <person name="Nakamura Y."/>
            <person name="Ichinomiya M."/>
            <person name="Sato N."/>
            <person name="Blanc-Mathieu R."/>
            <person name="Endo H."/>
            <person name="Kuwata A."/>
            <person name="Ogata H."/>
        </authorList>
    </citation>
    <scope>NUCLEOTIDE SEQUENCE [LARGE SCALE GENOMIC DNA]</scope>
</reference>
<dbReference type="PANTHER" id="PTHR16320">
    <property type="entry name" value="SPHINGOMYELINASE FAMILY MEMBER"/>
    <property type="match status" value="1"/>
</dbReference>
<dbReference type="Gene3D" id="3.60.10.10">
    <property type="entry name" value="Endonuclease/exonuclease/phosphatase"/>
    <property type="match status" value="1"/>
</dbReference>
<feature type="domain" description="Endonuclease/exonuclease/phosphatase" evidence="3">
    <location>
        <begin position="99"/>
        <end position="444"/>
    </location>
</feature>
<dbReference type="Proteomes" id="UP001165065">
    <property type="component" value="Unassembled WGS sequence"/>
</dbReference>
<evidence type="ECO:0000256" key="1">
    <source>
        <dbReference type="ARBA" id="ARBA00006335"/>
    </source>
</evidence>
<dbReference type="Pfam" id="PF03372">
    <property type="entry name" value="Exo_endo_phos"/>
    <property type="match status" value="1"/>
</dbReference>
<keyword evidence="5" id="KW-1185">Reference proteome</keyword>
<evidence type="ECO:0000313" key="5">
    <source>
        <dbReference type="Proteomes" id="UP001165065"/>
    </source>
</evidence>
<accession>A0A9W7GB59</accession>
<dbReference type="PANTHER" id="PTHR16320:SF1">
    <property type="entry name" value="SPHINGOMYELINASE DDB_G0288017"/>
    <property type="match status" value="1"/>
</dbReference>